<feature type="domain" description="ATP-sulfurylase PUA-like" evidence="16">
    <location>
        <begin position="344"/>
        <end position="494"/>
    </location>
</feature>
<feature type="domain" description="Pyruvate kinase barrel" evidence="14">
    <location>
        <begin position="5"/>
        <end position="315"/>
    </location>
</feature>
<dbReference type="GO" id="GO:0004781">
    <property type="term" value="F:sulfate adenylyltransferase (ATP) activity"/>
    <property type="evidence" value="ECO:0007669"/>
    <property type="project" value="InterPro"/>
</dbReference>
<dbReference type="InterPro" id="IPR015793">
    <property type="entry name" value="Pyrv_Knase_brl"/>
</dbReference>
<gene>
    <name evidence="17" type="ORF">COT59_01460</name>
</gene>
<name>A0A2H0WX86_9BACT</name>
<dbReference type="PANTHER" id="PTHR43509:SF1">
    <property type="entry name" value="SULFATE ADENYLYLTRANSFERASE"/>
    <property type="match status" value="1"/>
</dbReference>
<keyword evidence="12" id="KW-0670">Pyruvate</keyword>
<dbReference type="Gene3D" id="3.20.20.60">
    <property type="entry name" value="Phosphoenolpyruvate-binding domains"/>
    <property type="match status" value="1"/>
</dbReference>
<dbReference type="SUPFAM" id="SSF52374">
    <property type="entry name" value="Nucleotidylyl transferase"/>
    <property type="match status" value="1"/>
</dbReference>
<dbReference type="SUPFAM" id="SSF88697">
    <property type="entry name" value="PUA domain-like"/>
    <property type="match status" value="1"/>
</dbReference>
<evidence type="ECO:0000313" key="18">
    <source>
        <dbReference type="Proteomes" id="UP000229675"/>
    </source>
</evidence>
<reference evidence="18" key="1">
    <citation type="submission" date="2017-09" db="EMBL/GenBank/DDBJ databases">
        <title>Depth-based differentiation of microbial function through sediment-hosted aquifers and enrichment of novel symbionts in the deep terrestrial subsurface.</title>
        <authorList>
            <person name="Probst A.J."/>
            <person name="Ladd B."/>
            <person name="Jarett J.K."/>
            <person name="Geller-Mcgrath D.E."/>
            <person name="Sieber C.M.K."/>
            <person name="Emerson J.B."/>
            <person name="Anantharaman K."/>
            <person name="Thomas B.C."/>
            <person name="Malmstrom R."/>
            <person name="Stieglmeier M."/>
            <person name="Klingl A."/>
            <person name="Woyke T."/>
            <person name="Ryan C.M."/>
            <person name="Banfield J.F."/>
        </authorList>
    </citation>
    <scope>NUCLEOTIDE SEQUENCE [LARGE SCALE GENOMIC DNA]</scope>
</reference>
<protein>
    <recommendedName>
        <fullName evidence="4 13">Pyruvate kinase</fullName>
        <ecNumber evidence="4 13">2.7.1.40</ecNumber>
    </recommendedName>
</protein>
<evidence type="ECO:0000256" key="6">
    <source>
        <dbReference type="ARBA" id="ARBA00022723"/>
    </source>
</evidence>
<dbReference type="InterPro" id="IPR015806">
    <property type="entry name" value="Pyrv_Knase_insert_dom_sf"/>
</dbReference>
<dbReference type="InterPro" id="IPR015813">
    <property type="entry name" value="Pyrv/PenolPyrv_kinase-like_dom"/>
</dbReference>
<dbReference type="GO" id="GO:0000287">
    <property type="term" value="F:magnesium ion binding"/>
    <property type="evidence" value="ECO:0007669"/>
    <property type="project" value="InterPro"/>
</dbReference>
<dbReference type="EC" id="2.7.1.40" evidence="4 13"/>
<evidence type="ECO:0000256" key="8">
    <source>
        <dbReference type="ARBA" id="ARBA00022777"/>
    </source>
</evidence>
<dbReference type="UniPathway" id="UPA00109">
    <property type="reaction ID" value="UER00188"/>
</dbReference>
<comment type="pathway">
    <text evidence="2">Sulfur metabolism; hydrogen sulfide biosynthesis; sulfite from sulfate: step 1/3.</text>
</comment>
<organism evidence="17 18">
    <name type="scientific">Candidatus Nealsonbacteria bacterium CG09_land_8_20_14_0_10_42_14</name>
    <dbReference type="NCBI Taxonomy" id="1974707"/>
    <lineage>
        <taxon>Bacteria</taxon>
        <taxon>Candidatus Nealsoniibacteriota</taxon>
    </lineage>
</organism>
<evidence type="ECO:0000256" key="9">
    <source>
        <dbReference type="ARBA" id="ARBA00022840"/>
    </source>
</evidence>
<dbReference type="GO" id="GO:0030955">
    <property type="term" value="F:potassium ion binding"/>
    <property type="evidence" value="ECO:0007669"/>
    <property type="project" value="InterPro"/>
</dbReference>
<dbReference type="Pfam" id="PF01747">
    <property type="entry name" value="ATP-sulfurylase"/>
    <property type="match status" value="1"/>
</dbReference>
<evidence type="ECO:0000256" key="4">
    <source>
        <dbReference type="ARBA" id="ARBA00012142"/>
    </source>
</evidence>
<evidence type="ECO:0000256" key="10">
    <source>
        <dbReference type="ARBA" id="ARBA00022842"/>
    </source>
</evidence>
<comment type="pathway">
    <text evidence="1 13">Carbohydrate degradation; glycolysis; pyruvate from D-glyceraldehyde 3-phosphate: step 5/5.</text>
</comment>
<comment type="caution">
    <text evidence="17">The sequence shown here is derived from an EMBL/GenBank/DDBJ whole genome shotgun (WGS) entry which is preliminary data.</text>
</comment>
<comment type="similarity">
    <text evidence="3 13">Belongs to the pyruvate kinase family.</text>
</comment>
<evidence type="ECO:0000259" key="16">
    <source>
        <dbReference type="Pfam" id="PF14306"/>
    </source>
</evidence>
<evidence type="ECO:0000256" key="12">
    <source>
        <dbReference type="ARBA" id="ARBA00023317"/>
    </source>
</evidence>
<dbReference type="InterPro" id="IPR011037">
    <property type="entry name" value="Pyrv_Knase-like_insert_dom_sf"/>
</dbReference>
<keyword evidence="8 13" id="KW-0418">Kinase</keyword>
<evidence type="ECO:0000256" key="1">
    <source>
        <dbReference type="ARBA" id="ARBA00004997"/>
    </source>
</evidence>
<dbReference type="InterPro" id="IPR014729">
    <property type="entry name" value="Rossmann-like_a/b/a_fold"/>
</dbReference>
<evidence type="ECO:0000313" key="17">
    <source>
        <dbReference type="EMBL" id="PIS17284.1"/>
    </source>
</evidence>
<evidence type="ECO:0000256" key="7">
    <source>
        <dbReference type="ARBA" id="ARBA00022741"/>
    </source>
</evidence>
<comment type="catalytic activity">
    <reaction evidence="13">
        <text>pyruvate + ATP = phosphoenolpyruvate + ADP + H(+)</text>
        <dbReference type="Rhea" id="RHEA:18157"/>
        <dbReference type="ChEBI" id="CHEBI:15361"/>
        <dbReference type="ChEBI" id="CHEBI:15378"/>
        <dbReference type="ChEBI" id="CHEBI:30616"/>
        <dbReference type="ChEBI" id="CHEBI:58702"/>
        <dbReference type="ChEBI" id="CHEBI:456216"/>
        <dbReference type="EC" id="2.7.1.40"/>
    </reaction>
</comment>
<keyword evidence="5 13" id="KW-0808">Transferase</keyword>
<evidence type="ECO:0000256" key="13">
    <source>
        <dbReference type="RuleBase" id="RU000504"/>
    </source>
</evidence>
<dbReference type="GO" id="GO:0004743">
    <property type="term" value="F:pyruvate kinase activity"/>
    <property type="evidence" value="ECO:0007669"/>
    <property type="project" value="UniProtKB-EC"/>
</dbReference>
<dbReference type="Gene3D" id="2.40.33.10">
    <property type="entry name" value="PK beta-barrel domain-like"/>
    <property type="match status" value="1"/>
</dbReference>
<keyword evidence="9" id="KW-0067">ATP-binding</keyword>
<evidence type="ECO:0000259" key="15">
    <source>
        <dbReference type="Pfam" id="PF01747"/>
    </source>
</evidence>
<dbReference type="AlphaFoldDB" id="A0A2H0WX86"/>
<dbReference type="SUPFAM" id="SSF51621">
    <property type="entry name" value="Phosphoenolpyruvate/pyruvate domain"/>
    <property type="match status" value="1"/>
</dbReference>
<dbReference type="EMBL" id="PEZD01000033">
    <property type="protein sequence ID" value="PIS17284.1"/>
    <property type="molecule type" value="Genomic_DNA"/>
</dbReference>
<dbReference type="InterPro" id="IPR025980">
    <property type="entry name" value="ATP-Sase_PUA-like_dom"/>
</dbReference>
<dbReference type="PANTHER" id="PTHR43509">
    <property type="match status" value="1"/>
</dbReference>
<keyword evidence="17" id="KW-0548">Nucleotidyltransferase</keyword>
<dbReference type="GO" id="GO:0016301">
    <property type="term" value="F:kinase activity"/>
    <property type="evidence" value="ECO:0007669"/>
    <property type="project" value="UniProtKB-KW"/>
</dbReference>
<evidence type="ECO:0000256" key="5">
    <source>
        <dbReference type="ARBA" id="ARBA00022679"/>
    </source>
</evidence>
<keyword evidence="6" id="KW-0479">Metal-binding</keyword>
<dbReference type="Gene3D" id="3.40.50.620">
    <property type="entry name" value="HUPs"/>
    <property type="match status" value="1"/>
</dbReference>
<evidence type="ECO:0000256" key="2">
    <source>
        <dbReference type="ARBA" id="ARBA00005048"/>
    </source>
</evidence>
<feature type="domain" description="Sulphate adenylyltransferase catalytic" evidence="15">
    <location>
        <begin position="503"/>
        <end position="711"/>
    </location>
</feature>
<dbReference type="InterPro" id="IPR040442">
    <property type="entry name" value="Pyrv_kinase-like_dom_sf"/>
</dbReference>
<dbReference type="InterPro" id="IPR015947">
    <property type="entry name" value="PUA-like_sf"/>
</dbReference>
<evidence type="ECO:0000256" key="3">
    <source>
        <dbReference type="ARBA" id="ARBA00008663"/>
    </source>
</evidence>
<dbReference type="Pfam" id="PF14306">
    <property type="entry name" value="PUA_2"/>
    <property type="match status" value="1"/>
</dbReference>
<keyword evidence="7" id="KW-0547">Nucleotide-binding</keyword>
<proteinExistence type="inferred from homology"/>
<sequence>MPGEKIKILATLGPSSMKESIVRQMAAAGVDVFRINLSHIKLEDFERIVKDIQNWTKKPICVDTEGAQVRTGRMINGQVILKNNDIVALTGADILGEESSVPLYPINPVEHLQLGDVISIDYHAAVIQVIQIDKDKVSARVLFGGEVRSNKGATIDRPIALSPFTEKDIKVIELAKTMGLDNFALSFAGKKEDVEKLRSFFPNYPIFVTSKIESKSGLANLKDICQASDAILIDRGDLSRDVPLQKIGLAQKHILDVAKETNTPVYVATNLLESMLNSFQPTRAEINDITSTLLSGAEGLVLAAETAIGHYPVESARMVSTIMQEVKNSNGKSYFDSLYDYNLIEPHGGVLVQNFIEPDKITNLPSLPKIEVDEKSLLDVVQIAEGTYSPLRGFMNKDELFSVLDHYKLPGGVVWTLPILLQTDKPDQSLIGRMAAVSYRQIYAVMKVADIEKIDLDDVAQRWFGTNDTNHPGVVSFKQRGAYIVSGEVWLLQRPPLGGQSHILSPRQTRAIFKDFGWQKIVGFHTRNVIHRGHEFIQKAALDSVGADALFISPVIGPKKETDFSAEAILKAYEVMLKNNYYSPYPALIAAFNTYSRYSGPREAIFTALCRKNFGCSHFIVGRDHTGVGNYYPADASQRLFEKLAPGLGIQPVMFEAAYFCQACGQVTNNCPHGKEQRLDLSGTKIRQTLLASQNIPDYLVRAEIAQVLIELRDSGDRLFEKESD</sequence>
<dbReference type="PRINTS" id="PR01050">
    <property type="entry name" value="PYRUVTKNASE"/>
</dbReference>
<dbReference type="InterPro" id="IPR001697">
    <property type="entry name" value="Pyr_Knase"/>
</dbReference>
<evidence type="ECO:0000259" key="14">
    <source>
        <dbReference type="Pfam" id="PF00224"/>
    </source>
</evidence>
<accession>A0A2H0WX86</accession>
<dbReference type="Proteomes" id="UP000229675">
    <property type="component" value="Unassembled WGS sequence"/>
</dbReference>
<dbReference type="SUPFAM" id="SSF50800">
    <property type="entry name" value="PK beta-barrel domain-like"/>
    <property type="match status" value="1"/>
</dbReference>
<evidence type="ECO:0000256" key="11">
    <source>
        <dbReference type="ARBA" id="ARBA00023152"/>
    </source>
</evidence>
<keyword evidence="11 13" id="KW-0324">Glycolysis</keyword>
<dbReference type="Pfam" id="PF00224">
    <property type="entry name" value="PK"/>
    <property type="match status" value="1"/>
</dbReference>
<dbReference type="InterPro" id="IPR024951">
    <property type="entry name" value="Sulfurylase_cat_dom"/>
</dbReference>
<dbReference type="GO" id="GO:0005524">
    <property type="term" value="F:ATP binding"/>
    <property type="evidence" value="ECO:0007669"/>
    <property type="project" value="UniProtKB-KW"/>
</dbReference>
<dbReference type="Gene3D" id="3.10.400.10">
    <property type="entry name" value="Sulfate adenylyltransferase"/>
    <property type="match status" value="1"/>
</dbReference>
<keyword evidence="10 13" id="KW-0460">Magnesium</keyword>